<keyword evidence="6 8" id="KW-0862">Zinc</keyword>
<keyword evidence="11" id="KW-1185">Reference proteome</keyword>
<evidence type="ECO:0000256" key="2">
    <source>
        <dbReference type="ARBA" id="ARBA00011738"/>
    </source>
</evidence>
<dbReference type="CDD" id="cd01285">
    <property type="entry name" value="nucleoside_deaminase"/>
    <property type="match status" value="1"/>
</dbReference>
<dbReference type="Pfam" id="PF00383">
    <property type="entry name" value="dCMP_cyt_deam_1"/>
    <property type="match status" value="1"/>
</dbReference>
<keyword evidence="5 8" id="KW-0378">Hydrolase</keyword>
<evidence type="ECO:0000256" key="1">
    <source>
        <dbReference type="ARBA" id="ARBA00010669"/>
    </source>
</evidence>
<reference evidence="10 11" key="1">
    <citation type="submission" date="2015-11" db="EMBL/GenBank/DDBJ databases">
        <authorList>
            <person name="Zhang Y."/>
            <person name="Guo Z."/>
        </authorList>
    </citation>
    <scope>NUCLEOTIDE SEQUENCE [LARGE SCALE GENOMIC DNA]</scope>
    <source>
        <strain evidence="10 11">KCTC 32221</strain>
    </source>
</reference>
<organism evidence="10 11">
    <name type="scientific">Pseudohongiella spirulinae</name>
    <dbReference type="NCBI Taxonomy" id="1249552"/>
    <lineage>
        <taxon>Bacteria</taxon>
        <taxon>Pseudomonadati</taxon>
        <taxon>Pseudomonadota</taxon>
        <taxon>Gammaproteobacteria</taxon>
        <taxon>Pseudomonadales</taxon>
        <taxon>Pseudohongiellaceae</taxon>
        <taxon>Pseudohongiella</taxon>
    </lineage>
</organism>
<name>A0A0S2KC61_9GAMM</name>
<dbReference type="FunFam" id="3.40.140.10:FF:000005">
    <property type="entry name" value="tRNA-specific adenosine deaminase"/>
    <property type="match status" value="1"/>
</dbReference>
<dbReference type="GO" id="GO:0008270">
    <property type="term" value="F:zinc ion binding"/>
    <property type="evidence" value="ECO:0007669"/>
    <property type="project" value="UniProtKB-UniRule"/>
</dbReference>
<dbReference type="InterPro" id="IPR028883">
    <property type="entry name" value="tRNA_aden_deaminase"/>
</dbReference>
<dbReference type="PANTHER" id="PTHR11079:SF202">
    <property type="entry name" value="TRNA-SPECIFIC ADENOSINE DEAMINASE"/>
    <property type="match status" value="1"/>
</dbReference>
<feature type="binding site" evidence="8">
    <location>
        <position position="86"/>
    </location>
    <ligand>
        <name>Zn(2+)</name>
        <dbReference type="ChEBI" id="CHEBI:29105"/>
        <note>catalytic</note>
    </ligand>
</feature>
<evidence type="ECO:0000256" key="8">
    <source>
        <dbReference type="HAMAP-Rule" id="MF_00972"/>
    </source>
</evidence>
<dbReference type="STRING" id="1249552.PS2015_1229"/>
<feature type="domain" description="CMP/dCMP-type deaminase" evidence="9">
    <location>
        <begin position="5"/>
        <end position="115"/>
    </location>
</feature>
<protein>
    <recommendedName>
        <fullName evidence="8">tRNA-specific adenosine deaminase</fullName>
        <ecNumber evidence="8">3.5.4.33</ecNumber>
    </recommendedName>
</protein>
<dbReference type="InterPro" id="IPR016192">
    <property type="entry name" value="APOBEC/CMP_deaminase_Zn-bd"/>
</dbReference>
<keyword evidence="3 8" id="KW-0819">tRNA processing</keyword>
<dbReference type="PROSITE" id="PS00903">
    <property type="entry name" value="CYT_DCMP_DEAMINASES_1"/>
    <property type="match status" value="1"/>
</dbReference>
<dbReference type="Gene3D" id="3.40.140.10">
    <property type="entry name" value="Cytidine Deaminase, domain 2"/>
    <property type="match status" value="1"/>
</dbReference>
<dbReference type="PANTHER" id="PTHR11079">
    <property type="entry name" value="CYTOSINE DEAMINASE FAMILY MEMBER"/>
    <property type="match status" value="1"/>
</dbReference>
<sequence length="162" mass="17548">MSGQEQDDFFMQQALALAARAAELGEVPVGAVLVKDGQVIGQGFNQPVRAHDVTAHAEIQALRDAGQHLGNYRLPGTTLYVTIEPCTMCYGAIVHARVQRLVFGATEPKYGAVVSGQQLAQSGRFNHQPQISSGILAGPCGQMMRDFFAQRRLQGRQTVTRP</sequence>
<dbReference type="EMBL" id="CP013189">
    <property type="protein sequence ID" value="ALO45888.1"/>
    <property type="molecule type" value="Genomic_DNA"/>
</dbReference>
<dbReference type="EC" id="3.5.4.33" evidence="8"/>
<accession>A0A0S2KC61</accession>
<dbReference type="OrthoDB" id="9802676at2"/>
<dbReference type="PROSITE" id="PS51747">
    <property type="entry name" value="CYT_DCMP_DEAMINASES_2"/>
    <property type="match status" value="1"/>
</dbReference>
<feature type="binding site" evidence="8">
    <location>
        <position position="56"/>
    </location>
    <ligand>
        <name>Zn(2+)</name>
        <dbReference type="ChEBI" id="CHEBI:29105"/>
        <note>catalytic</note>
    </ligand>
</feature>
<comment type="function">
    <text evidence="8">Catalyzes the deamination of adenosine to inosine at the wobble position 34 of tRNA(Arg2).</text>
</comment>
<dbReference type="GO" id="GO:0052717">
    <property type="term" value="F:tRNA-specific adenosine-34 deaminase activity"/>
    <property type="evidence" value="ECO:0007669"/>
    <property type="project" value="UniProtKB-UniRule"/>
</dbReference>
<dbReference type="KEGG" id="pspi:PS2015_1229"/>
<comment type="subunit">
    <text evidence="2 8">Homodimer.</text>
</comment>
<comment type="catalytic activity">
    <reaction evidence="7 8">
        <text>adenosine(34) in tRNA + H2O + H(+) = inosine(34) in tRNA + NH4(+)</text>
        <dbReference type="Rhea" id="RHEA:43168"/>
        <dbReference type="Rhea" id="RHEA-COMP:10373"/>
        <dbReference type="Rhea" id="RHEA-COMP:10374"/>
        <dbReference type="ChEBI" id="CHEBI:15377"/>
        <dbReference type="ChEBI" id="CHEBI:15378"/>
        <dbReference type="ChEBI" id="CHEBI:28938"/>
        <dbReference type="ChEBI" id="CHEBI:74411"/>
        <dbReference type="ChEBI" id="CHEBI:82852"/>
        <dbReference type="EC" id="3.5.4.33"/>
    </reaction>
</comment>
<feature type="binding site" evidence="8">
    <location>
        <position position="89"/>
    </location>
    <ligand>
        <name>Zn(2+)</name>
        <dbReference type="ChEBI" id="CHEBI:29105"/>
        <note>catalytic</note>
    </ligand>
</feature>
<proteinExistence type="inferred from homology"/>
<evidence type="ECO:0000313" key="11">
    <source>
        <dbReference type="Proteomes" id="UP000065641"/>
    </source>
</evidence>
<dbReference type="HAMAP" id="MF_00972">
    <property type="entry name" value="tRNA_aden_deaminase"/>
    <property type="match status" value="1"/>
</dbReference>
<feature type="active site" description="Proton donor" evidence="8">
    <location>
        <position position="58"/>
    </location>
</feature>
<evidence type="ECO:0000256" key="6">
    <source>
        <dbReference type="ARBA" id="ARBA00022833"/>
    </source>
</evidence>
<dbReference type="GO" id="GO:0002100">
    <property type="term" value="P:tRNA wobble adenosine to inosine editing"/>
    <property type="evidence" value="ECO:0007669"/>
    <property type="project" value="UniProtKB-UniRule"/>
</dbReference>
<evidence type="ECO:0000256" key="5">
    <source>
        <dbReference type="ARBA" id="ARBA00022801"/>
    </source>
</evidence>
<evidence type="ECO:0000256" key="7">
    <source>
        <dbReference type="ARBA" id="ARBA00048045"/>
    </source>
</evidence>
<dbReference type="AlphaFoldDB" id="A0A0S2KC61"/>
<dbReference type="InterPro" id="IPR002125">
    <property type="entry name" value="CMP_dCMP_dom"/>
</dbReference>
<evidence type="ECO:0000256" key="3">
    <source>
        <dbReference type="ARBA" id="ARBA00022694"/>
    </source>
</evidence>
<comment type="cofactor">
    <cofactor evidence="8">
        <name>Zn(2+)</name>
        <dbReference type="ChEBI" id="CHEBI:29105"/>
    </cofactor>
    <text evidence="8">Binds 1 zinc ion per subunit.</text>
</comment>
<dbReference type="Proteomes" id="UP000065641">
    <property type="component" value="Chromosome"/>
</dbReference>
<dbReference type="InterPro" id="IPR016193">
    <property type="entry name" value="Cytidine_deaminase-like"/>
</dbReference>
<dbReference type="PATRIC" id="fig|1249552.3.peg.1234"/>
<keyword evidence="4 8" id="KW-0479">Metal-binding</keyword>
<gene>
    <name evidence="8" type="primary">tadA</name>
    <name evidence="10" type="ORF">PS2015_1229</name>
</gene>
<evidence type="ECO:0000313" key="10">
    <source>
        <dbReference type="EMBL" id="ALO45888.1"/>
    </source>
</evidence>
<dbReference type="SUPFAM" id="SSF53927">
    <property type="entry name" value="Cytidine deaminase-like"/>
    <property type="match status" value="1"/>
</dbReference>
<evidence type="ECO:0000256" key="4">
    <source>
        <dbReference type="ARBA" id="ARBA00022723"/>
    </source>
</evidence>
<comment type="similarity">
    <text evidence="1">Belongs to the cytidine and deoxycytidylate deaminase family. ADAT2 subfamily.</text>
</comment>
<evidence type="ECO:0000259" key="9">
    <source>
        <dbReference type="PROSITE" id="PS51747"/>
    </source>
</evidence>
<dbReference type="NCBIfam" id="NF008113">
    <property type="entry name" value="PRK10860.1"/>
    <property type="match status" value="1"/>
</dbReference>